<dbReference type="NCBIfam" id="TIGR04348">
    <property type="entry name" value="selenoneine biosynthesis selenosugar synthase SenB"/>
    <property type="match status" value="1"/>
</dbReference>
<dbReference type="Gene3D" id="3.40.50.2000">
    <property type="entry name" value="Glycogen Phosphorylase B"/>
    <property type="match status" value="2"/>
</dbReference>
<dbReference type="Pfam" id="PF00534">
    <property type="entry name" value="Glycos_transf_1"/>
    <property type="match status" value="1"/>
</dbReference>
<reference evidence="3" key="1">
    <citation type="submission" date="2018-06" db="EMBL/GenBank/DDBJ databases">
        <authorList>
            <person name="Zhirakovskaya E."/>
        </authorList>
    </citation>
    <scope>NUCLEOTIDE SEQUENCE</scope>
</reference>
<dbReference type="EMBL" id="UOFH01000035">
    <property type="protein sequence ID" value="VAW58760.1"/>
    <property type="molecule type" value="Genomic_DNA"/>
</dbReference>
<evidence type="ECO:0000256" key="1">
    <source>
        <dbReference type="ARBA" id="ARBA00022679"/>
    </source>
</evidence>
<proteinExistence type="predicted"/>
<feature type="domain" description="Glycosyl transferase family 1" evidence="2">
    <location>
        <begin position="131"/>
        <end position="297"/>
    </location>
</feature>
<dbReference type="SUPFAM" id="SSF53756">
    <property type="entry name" value="UDP-Glycosyltransferase/glycogen phosphorylase"/>
    <property type="match status" value="1"/>
</dbReference>
<evidence type="ECO:0000259" key="2">
    <source>
        <dbReference type="Pfam" id="PF00534"/>
    </source>
</evidence>
<dbReference type="GO" id="GO:0016757">
    <property type="term" value="F:glycosyltransferase activity"/>
    <property type="evidence" value="ECO:0007669"/>
    <property type="project" value="InterPro"/>
</dbReference>
<dbReference type="CDD" id="cd03801">
    <property type="entry name" value="GT4_PimA-like"/>
    <property type="match status" value="1"/>
</dbReference>
<dbReference type="PANTHER" id="PTHR46401:SF2">
    <property type="entry name" value="GLYCOSYLTRANSFERASE WBBK-RELATED"/>
    <property type="match status" value="1"/>
</dbReference>
<organism evidence="3">
    <name type="scientific">hydrothermal vent metagenome</name>
    <dbReference type="NCBI Taxonomy" id="652676"/>
    <lineage>
        <taxon>unclassified sequences</taxon>
        <taxon>metagenomes</taxon>
        <taxon>ecological metagenomes</taxon>
    </lineage>
</organism>
<evidence type="ECO:0000313" key="3">
    <source>
        <dbReference type="EMBL" id="VAW58760.1"/>
    </source>
</evidence>
<keyword evidence="1" id="KW-0808">Transferase</keyword>
<sequence>MHIGIITPAAPKSLNGNRATAKRWAKFLIELGHKVSVSVQWGGEGIDVMLALHAWRSAESISKFKKKHPHKPLVLAMTGTDLYRFINTHPEPTLASIYAADKLITLHRLAERVLPEDVRHKIHVIHQSAKAIKKVIKRSVKTFDICVVGHLREEKDSLRVAYAVRNLPKESRIRVLHYGKAHNTEWKNYAEEEMKNNSCYKWLGEVPHWKVREAYARCHLMVLPSVMEGGANVISEATVAGLPVIASNIDGSIGLLGDDYAGYFPVKNETALREILLKAEGDSGFVDRLTRQCAERAKLFSVEAEHDGLRLLFEKSKYIFN</sequence>
<protein>
    <recommendedName>
        <fullName evidence="2">Glycosyl transferase family 1 domain-containing protein</fullName>
    </recommendedName>
</protein>
<dbReference type="PANTHER" id="PTHR46401">
    <property type="entry name" value="GLYCOSYLTRANSFERASE WBBK-RELATED"/>
    <property type="match status" value="1"/>
</dbReference>
<dbReference type="InterPro" id="IPR001296">
    <property type="entry name" value="Glyco_trans_1"/>
</dbReference>
<gene>
    <name evidence="3" type="ORF">MNBD_GAMMA08-1408</name>
</gene>
<dbReference type="InterPro" id="IPR027627">
    <property type="entry name" value="Glycosyltransferase_put"/>
</dbReference>
<name>A0A3B0X234_9ZZZZ</name>
<accession>A0A3B0X234</accession>
<dbReference type="AlphaFoldDB" id="A0A3B0X234"/>
<dbReference type="GO" id="GO:0009103">
    <property type="term" value="P:lipopolysaccharide biosynthetic process"/>
    <property type="evidence" value="ECO:0007669"/>
    <property type="project" value="TreeGrafter"/>
</dbReference>